<accession>A0ABQ5UIB7</accession>
<feature type="transmembrane region" description="Helical" evidence="1">
    <location>
        <begin position="111"/>
        <end position="130"/>
    </location>
</feature>
<keyword evidence="3" id="KW-1185">Reference proteome</keyword>
<gene>
    <name evidence="2" type="ORF">GCM10007913_37560</name>
</gene>
<reference evidence="2" key="1">
    <citation type="journal article" date="2014" name="Int. J. Syst. Evol. Microbiol.">
        <title>Complete genome of a new Firmicutes species belonging to the dominant human colonic microbiota ('Ruminococcus bicirculans') reveals two chromosomes and a selective capacity to utilize plant glucans.</title>
        <authorList>
            <consortium name="NISC Comparative Sequencing Program"/>
            <person name="Wegmann U."/>
            <person name="Louis P."/>
            <person name="Goesmann A."/>
            <person name="Henrissat B."/>
            <person name="Duncan S.H."/>
            <person name="Flint H.J."/>
        </authorList>
    </citation>
    <scope>NUCLEOTIDE SEQUENCE</scope>
    <source>
        <strain evidence="2">NBRC 103855</strain>
    </source>
</reference>
<dbReference type="RefSeq" id="WP_284393488.1">
    <property type="nucleotide sequence ID" value="NZ_BSNG01000003.1"/>
</dbReference>
<reference evidence="2" key="2">
    <citation type="submission" date="2023-01" db="EMBL/GenBank/DDBJ databases">
        <title>Draft genome sequence of Devosia yakushimensis strain NBRC 103855.</title>
        <authorList>
            <person name="Sun Q."/>
            <person name="Mori K."/>
        </authorList>
    </citation>
    <scope>NUCLEOTIDE SEQUENCE</scope>
    <source>
        <strain evidence="2">NBRC 103855</strain>
    </source>
</reference>
<evidence type="ECO:0000313" key="2">
    <source>
        <dbReference type="EMBL" id="GLQ11824.1"/>
    </source>
</evidence>
<proteinExistence type="predicted"/>
<dbReference type="Proteomes" id="UP001161406">
    <property type="component" value="Unassembled WGS sequence"/>
</dbReference>
<feature type="transmembrane region" description="Helical" evidence="1">
    <location>
        <begin position="16"/>
        <end position="38"/>
    </location>
</feature>
<keyword evidence="1" id="KW-1133">Transmembrane helix</keyword>
<feature type="transmembrane region" description="Helical" evidence="1">
    <location>
        <begin position="86"/>
        <end position="105"/>
    </location>
</feature>
<name>A0ABQ5UIB7_9HYPH</name>
<dbReference type="EMBL" id="BSNG01000003">
    <property type="protein sequence ID" value="GLQ11824.1"/>
    <property type="molecule type" value="Genomic_DNA"/>
</dbReference>
<sequence length="157" mass="16758">MAELNTQLARAVKTSAVYDLVTCLPLALPGIAGIYLTILDGLNGAIGLSGHVGELSPLAMMFINFLGSLISIWAVLRLINPSWANGLTDVVVRAFFSIAMLNAIFNGVPGLIGVLWVCELALLLVQAYLVHRVWRLEHATAIRTAPSPGFQAHAPAE</sequence>
<protein>
    <submittedName>
        <fullName evidence="2">Uncharacterized protein</fullName>
    </submittedName>
</protein>
<organism evidence="2 3">
    <name type="scientific">Devosia yakushimensis</name>
    <dbReference type="NCBI Taxonomy" id="470028"/>
    <lineage>
        <taxon>Bacteria</taxon>
        <taxon>Pseudomonadati</taxon>
        <taxon>Pseudomonadota</taxon>
        <taxon>Alphaproteobacteria</taxon>
        <taxon>Hyphomicrobiales</taxon>
        <taxon>Devosiaceae</taxon>
        <taxon>Devosia</taxon>
    </lineage>
</organism>
<feature type="transmembrane region" description="Helical" evidence="1">
    <location>
        <begin position="58"/>
        <end position="79"/>
    </location>
</feature>
<evidence type="ECO:0000256" key="1">
    <source>
        <dbReference type="SAM" id="Phobius"/>
    </source>
</evidence>
<comment type="caution">
    <text evidence="2">The sequence shown here is derived from an EMBL/GenBank/DDBJ whole genome shotgun (WGS) entry which is preliminary data.</text>
</comment>
<evidence type="ECO:0000313" key="3">
    <source>
        <dbReference type="Proteomes" id="UP001161406"/>
    </source>
</evidence>
<keyword evidence="1" id="KW-0812">Transmembrane</keyword>
<keyword evidence="1" id="KW-0472">Membrane</keyword>